<dbReference type="Pfam" id="PF02938">
    <property type="entry name" value="GAD"/>
    <property type="match status" value="1"/>
</dbReference>
<dbReference type="InterPro" id="IPR029351">
    <property type="entry name" value="GAD_dom"/>
</dbReference>
<dbReference type="InterPro" id="IPR004364">
    <property type="entry name" value="Aa-tRNA-synt_II"/>
</dbReference>
<keyword evidence="5 7" id="KW-0648">Protein biosynthesis</keyword>
<feature type="binding site" evidence="7">
    <location>
        <position position="449"/>
    </location>
    <ligand>
        <name>L-aspartate</name>
        <dbReference type="ChEBI" id="CHEBI:29991"/>
    </ligand>
</feature>
<evidence type="ECO:0000256" key="4">
    <source>
        <dbReference type="ARBA" id="ARBA00022840"/>
    </source>
</evidence>
<dbReference type="PRINTS" id="PR01042">
    <property type="entry name" value="TRNASYNTHASP"/>
</dbReference>
<dbReference type="CDD" id="cd00777">
    <property type="entry name" value="AspRS_core"/>
    <property type="match status" value="1"/>
</dbReference>
<dbReference type="InterPro" id="IPR016181">
    <property type="entry name" value="Acyl_CoA_acyltransferase"/>
</dbReference>
<reference evidence="10 11" key="1">
    <citation type="journal article" date="2023" name="Microbiol. Spectr.">
        <title>Symbiosis of Carpenter Bees with Uncharacterized Lactic Acid Bacteria Showing NAD Auxotrophy.</title>
        <authorList>
            <person name="Kawasaki S."/>
            <person name="Ozawa K."/>
            <person name="Mori T."/>
            <person name="Yamamoto A."/>
            <person name="Ito M."/>
            <person name="Ohkuma M."/>
            <person name="Sakamoto M."/>
            <person name="Matsutani M."/>
        </authorList>
    </citation>
    <scope>NUCLEOTIDE SEQUENCE [LARGE SCALE GENOMIC DNA]</scope>
    <source>
        <strain evidence="10 11">KimC2</strain>
    </source>
</reference>
<dbReference type="InterPro" id="IPR047090">
    <property type="entry name" value="AspRS_core"/>
</dbReference>
<dbReference type="AlphaFoldDB" id="A0AAU9D8Q5"/>
<dbReference type="SUPFAM" id="SSF55261">
    <property type="entry name" value="GAD domain-like"/>
    <property type="match status" value="1"/>
</dbReference>
<proteinExistence type="inferred from homology"/>
<gene>
    <name evidence="7 10" type="primary">aspS</name>
    <name evidence="10" type="ORF">KIMC2_06170</name>
</gene>
<dbReference type="PANTHER" id="PTHR22594:SF5">
    <property type="entry name" value="ASPARTATE--TRNA LIGASE, MITOCHONDRIAL"/>
    <property type="match status" value="1"/>
</dbReference>
<comment type="similarity">
    <text evidence="1 7">Belongs to the class-II aminoacyl-tRNA synthetase family. Type 1 subfamily.</text>
</comment>
<keyword evidence="7" id="KW-0963">Cytoplasm</keyword>
<evidence type="ECO:0000256" key="2">
    <source>
        <dbReference type="ARBA" id="ARBA00022598"/>
    </source>
</evidence>
<evidence type="ECO:0000259" key="8">
    <source>
        <dbReference type="PROSITE" id="PS50862"/>
    </source>
</evidence>
<dbReference type="Gene3D" id="3.40.630.30">
    <property type="match status" value="1"/>
</dbReference>
<dbReference type="InterPro" id="IPR045864">
    <property type="entry name" value="aa-tRNA-synth_II/BPL/LPL"/>
</dbReference>
<dbReference type="GO" id="GO:0006422">
    <property type="term" value="P:aspartyl-tRNA aminoacylation"/>
    <property type="evidence" value="ECO:0007669"/>
    <property type="project" value="UniProtKB-UniRule"/>
</dbReference>
<dbReference type="GO" id="GO:0140096">
    <property type="term" value="F:catalytic activity, acting on a protein"/>
    <property type="evidence" value="ECO:0007669"/>
    <property type="project" value="UniProtKB-ARBA"/>
</dbReference>
<dbReference type="InterPro" id="IPR004524">
    <property type="entry name" value="Asp-tRNA-ligase_1"/>
</dbReference>
<evidence type="ECO:0000256" key="5">
    <source>
        <dbReference type="ARBA" id="ARBA00022917"/>
    </source>
</evidence>
<evidence type="ECO:0000256" key="1">
    <source>
        <dbReference type="ARBA" id="ARBA00006303"/>
    </source>
</evidence>
<comment type="function">
    <text evidence="7">Aspartyl-tRNA synthetase with relaxed tRNA specificity since it is able to aspartylate not only its cognate tRNA(Asp) but also tRNA(Asn). Reaction proceeds in two steps: L-aspartate is first activated by ATP to form Asp-AMP and then transferred to the acceptor end of tRNA(Asp/Asn).</text>
</comment>
<feature type="binding site" evidence="7">
    <location>
        <position position="222"/>
    </location>
    <ligand>
        <name>L-aspartate</name>
        <dbReference type="ChEBI" id="CHEBI:29991"/>
    </ligand>
</feature>
<feature type="site" description="Important for tRNA non-discrimination" evidence="7">
    <location>
        <position position="84"/>
    </location>
</feature>
<accession>A0AAU9D8Q5</accession>
<keyword evidence="6 7" id="KW-0030">Aminoacyl-tRNA synthetase</keyword>
<feature type="region of interest" description="Aspartate" evidence="7">
    <location>
        <begin position="200"/>
        <end position="203"/>
    </location>
</feature>
<organism evidence="10 11">
    <name type="scientific">Xylocopilactobacillus apis</name>
    <dbReference type="NCBI Taxonomy" id="2932183"/>
    <lineage>
        <taxon>Bacteria</taxon>
        <taxon>Bacillati</taxon>
        <taxon>Bacillota</taxon>
        <taxon>Bacilli</taxon>
        <taxon>Lactobacillales</taxon>
        <taxon>Lactobacillaceae</taxon>
        <taxon>Xylocopilactobacillus</taxon>
    </lineage>
</organism>
<dbReference type="Proteomes" id="UP001321804">
    <property type="component" value="Chromosome"/>
</dbReference>
<protein>
    <recommendedName>
        <fullName evidence="7">Aspartate--tRNA(Asp/Asn) ligase</fullName>
        <ecNumber evidence="7">6.1.1.23</ecNumber>
    </recommendedName>
    <alternativeName>
        <fullName evidence="7">Aspartyl-tRNA synthetase</fullName>
        <shortName evidence="7">AspRS</shortName>
    </alternativeName>
    <alternativeName>
        <fullName evidence="7">Non-discriminating aspartyl-tRNA synthetase</fullName>
        <shortName evidence="7">ND-AspRS</shortName>
    </alternativeName>
</protein>
<dbReference type="InterPro" id="IPR006195">
    <property type="entry name" value="aa-tRNA-synth_II"/>
</dbReference>
<dbReference type="RefSeq" id="WP_317697904.1">
    <property type="nucleotide sequence ID" value="NZ_AP026801.1"/>
</dbReference>
<dbReference type="CDD" id="cd04317">
    <property type="entry name" value="EcAspRS_like_N"/>
    <property type="match status" value="1"/>
</dbReference>
<dbReference type="PANTHER" id="PTHR22594">
    <property type="entry name" value="ASPARTYL/LYSYL-TRNA SYNTHETASE"/>
    <property type="match status" value="1"/>
</dbReference>
<dbReference type="Gene3D" id="3.30.930.10">
    <property type="entry name" value="Bira Bifunctional Protein, Domain 2"/>
    <property type="match status" value="1"/>
</dbReference>
<feature type="binding site" evidence="7">
    <location>
        <begin position="222"/>
        <end position="224"/>
    </location>
    <ligand>
        <name>ATP</name>
        <dbReference type="ChEBI" id="CHEBI:30616"/>
    </ligand>
</feature>
<dbReference type="GO" id="GO:0004815">
    <property type="term" value="F:aspartate-tRNA ligase activity"/>
    <property type="evidence" value="ECO:0007669"/>
    <property type="project" value="UniProtKB-UniRule"/>
</dbReference>
<evidence type="ECO:0000259" key="9">
    <source>
        <dbReference type="PROSITE" id="PS51186"/>
    </source>
</evidence>
<dbReference type="Gene3D" id="2.40.50.140">
    <property type="entry name" value="Nucleic acid-binding proteins"/>
    <property type="match status" value="1"/>
</dbReference>
<dbReference type="InterPro" id="IPR000182">
    <property type="entry name" value="GNAT_dom"/>
</dbReference>
<evidence type="ECO:0000256" key="6">
    <source>
        <dbReference type="ARBA" id="ARBA00023146"/>
    </source>
</evidence>
<dbReference type="Pfam" id="PF00152">
    <property type="entry name" value="tRNA-synt_2"/>
    <property type="match status" value="1"/>
</dbReference>
<dbReference type="GO" id="GO:0016747">
    <property type="term" value="F:acyltransferase activity, transferring groups other than amino-acyl groups"/>
    <property type="evidence" value="ECO:0007669"/>
    <property type="project" value="InterPro"/>
</dbReference>
<dbReference type="GO" id="GO:0005737">
    <property type="term" value="C:cytoplasm"/>
    <property type="evidence" value="ECO:0007669"/>
    <property type="project" value="UniProtKB-SubCell"/>
</dbReference>
<dbReference type="GO" id="GO:0050560">
    <property type="term" value="F:aspartate-tRNA(Asn) ligase activity"/>
    <property type="evidence" value="ECO:0007669"/>
    <property type="project" value="UniProtKB-EC"/>
</dbReference>
<dbReference type="KEGG" id="xak:KIMC2_06170"/>
<dbReference type="SUPFAM" id="SSF50249">
    <property type="entry name" value="Nucleic acid-binding proteins"/>
    <property type="match status" value="1"/>
</dbReference>
<feature type="domain" description="Aminoacyl-transfer RNA synthetases class-II family profile" evidence="8">
    <location>
        <begin position="145"/>
        <end position="556"/>
    </location>
</feature>
<dbReference type="GO" id="GO:0005524">
    <property type="term" value="F:ATP binding"/>
    <property type="evidence" value="ECO:0007669"/>
    <property type="project" value="UniProtKB-UniRule"/>
</dbReference>
<feature type="domain" description="N-acetyltransferase" evidence="9">
    <location>
        <begin position="605"/>
        <end position="770"/>
    </location>
</feature>
<keyword evidence="4 7" id="KW-0067">ATP-binding</keyword>
<comment type="subunit">
    <text evidence="7">Homodimer.</text>
</comment>
<comment type="catalytic activity">
    <reaction evidence="7">
        <text>tRNA(Asx) + L-aspartate + ATP = L-aspartyl-tRNA(Asx) + AMP + diphosphate</text>
        <dbReference type="Rhea" id="RHEA:18349"/>
        <dbReference type="Rhea" id="RHEA-COMP:9710"/>
        <dbReference type="Rhea" id="RHEA-COMP:9711"/>
        <dbReference type="ChEBI" id="CHEBI:29991"/>
        <dbReference type="ChEBI" id="CHEBI:30616"/>
        <dbReference type="ChEBI" id="CHEBI:33019"/>
        <dbReference type="ChEBI" id="CHEBI:78442"/>
        <dbReference type="ChEBI" id="CHEBI:78516"/>
        <dbReference type="ChEBI" id="CHEBI:456215"/>
        <dbReference type="EC" id="6.1.1.23"/>
    </reaction>
</comment>
<keyword evidence="3 7" id="KW-0547">Nucleotide-binding</keyword>
<evidence type="ECO:0000256" key="7">
    <source>
        <dbReference type="HAMAP-Rule" id="MF_00044"/>
    </source>
</evidence>
<dbReference type="GO" id="GO:0003676">
    <property type="term" value="F:nucleic acid binding"/>
    <property type="evidence" value="ECO:0007669"/>
    <property type="project" value="InterPro"/>
</dbReference>
<feature type="binding site" evidence="7">
    <location>
        <position position="231"/>
    </location>
    <ligand>
        <name>ATP</name>
        <dbReference type="ChEBI" id="CHEBI:30616"/>
    </ligand>
</feature>
<evidence type="ECO:0000313" key="10">
    <source>
        <dbReference type="EMBL" id="BDR56055.1"/>
    </source>
</evidence>
<dbReference type="InterPro" id="IPR002312">
    <property type="entry name" value="Asp/Asn-tRNA-synth_IIb"/>
</dbReference>
<dbReference type="EC" id="6.1.1.23" evidence="7"/>
<feature type="binding site" evidence="7">
    <location>
        <position position="176"/>
    </location>
    <ligand>
        <name>L-aspartate</name>
        <dbReference type="ChEBI" id="CHEBI:29991"/>
    </ligand>
</feature>
<keyword evidence="2 7" id="KW-0436">Ligase</keyword>
<sequence length="770" mass="87654">MAKRTKYAGEVTVSDVDQTITLKGWVQKRRNLGALIFVDLRDRSGIVQIVFKDDASKNLHDLAETLRNEYVIEVTGKVCKRANGEANERMKTGEIEIEVTDLKVLSTSKALPFNIEDHVDVKEDLKLKYRYLDLRRPEMQRAIMLRSKIKHVIHRFMDENGFIDIETPDLTKSTPEGARDFLVPSRTYNGNFWALPQSPQLFKQLLMSAGFDRYYQIARCFRDEDLRGDRQPEFTQVDIETSFLSEEEIMTIAEQLISTVLKEVINVDVKLPIERMGWNEAMDNYGSDKPDLRFDMKLINVEEVVSKTDFKVFSSALNNGGIVRALVAPKAGDKFSRKDIDSWGEYVKRFGAKGLAWLKVKDGELAGPVAKFMKPVTEELLKATEAEDDDLILFAADEKEVVYATLGYLRTFLGEKLGLIDHDQFRFVWITDWPMFHYSKEEDRYMAEHHPFTLPKEDTLEYLESDPSKVYAYAYDICLNGYELGGGSLRIHTREMQEKMFKALGFTAEDANERFGFLMNALDYGFPPHGGLAFGLDRFAMLLAKKNNIRDVIAFPKNSKGVEVLTDAPGEVEQAQLDELGLKVLKKMPSADLQKIENISVTDEVSLRRYQLNDAKEIQQLVEENRDNLAKFLPWATANDLAAEESFVKEAVASFDAGVSFDYVIEKNEKIVGTIDLHNIHKTNAEIGYWLAENHQHQGIMTMAVKKLVEALSPVLNLHRVVIKTDPSNVSSQKVALNAGFTLEGVQHGAVEQNGEFKDFQVYYYLIEGE</sequence>
<name>A0AAU9D8Q5_9LACO</name>
<dbReference type="InterPro" id="IPR004115">
    <property type="entry name" value="GAD-like_sf"/>
</dbReference>
<dbReference type="PROSITE" id="PS51186">
    <property type="entry name" value="GNAT"/>
    <property type="match status" value="1"/>
</dbReference>
<dbReference type="NCBIfam" id="NF001750">
    <property type="entry name" value="PRK00476.1"/>
    <property type="match status" value="1"/>
</dbReference>
<keyword evidence="11" id="KW-1185">Reference proteome</keyword>
<evidence type="ECO:0000313" key="11">
    <source>
        <dbReference type="Proteomes" id="UP001321804"/>
    </source>
</evidence>
<dbReference type="CDD" id="cd04301">
    <property type="entry name" value="NAT_SF"/>
    <property type="match status" value="1"/>
</dbReference>
<feature type="binding site" evidence="7">
    <location>
        <position position="483"/>
    </location>
    <ligand>
        <name>ATP</name>
        <dbReference type="ChEBI" id="CHEBI:30616"/>
    </ligand>
</feature>
<feature type="binding site" evidence="7">
    <location>
        <begin position="535"/>
        <end position="538"/>
    </location>
    <ligand>
        <name>ATP</name>
        <dbReference type="ChEBI" id="CHEBI:30616"/>
    </ligand>
</feature>
<dbReference type="InterPro" id="IPR004365">
    <property type="entry name" value="NA-bd_OB_tRNA"/>
</dbReference>
<feature type="binding site" evidence="7">
    <location>
        <position position="490"/>
    </location>
    <ligand>
        <name>L-aspartate</name>
        <dbReference type="ChEBI" id="CHEBI:29991"/>
    </ligand>
</feature>
<comment type="caution">
    <text evidence="7">Lacks conserved residue(s) required for the propagation of feature annotation.</text>
</comment>
<dbReference type="InterPro" id="IPR012340">
    <property type="entry name" value="NA-bd_OB-fold"/>
</dbReference>
<dbReference type="Pfam" id="PF13302">
    <property type="entry name" value="Acetyltransf_3"/>
    <property type="match status" value="1"/>
</dbReference>
<dbReference type="Pfam" id="PF01336">
    <property type="entry name" value="tRNA_anti-codon"/>
    <property type="match status" value="1"/>
</dbReference>
<comment type="subcellular location">
    <subcellularLocation>
        <location evidence="7">Cytoplasm</location>
    </subcellularLocation>
</comment>
<evidence type="ECO:0000256" key="3">
    <source>
        <dbReference type="ARBA" id="ARBA00022741"/>
    </source>
</evidence>
<dbReference type="SUPFAM" id="SSF55681">
    <property type="entry name" value="Class II aaRS and biotin synthetases"/>
    <property type="match status" value="1"/>
</dbReference>
<dbReference type="HAMAP" id="MF_00044">
    <property type="entry name" value="Asp_tRNA_synth_type1"/>
    <property type="match status" value="1"/>
</dbReference>
<dbReference type="NCBIfam" id="TIGR00459">
    <property type="entry name" value="aspS_bact"/>
    <property type="match status" value="1"/>
</dbReference>
<dbReference type="SUPFAM" id="SSF55729">
    <property type="entry name" value="Acyl-CoA N-acyltransferases (Nat)"/>
    <property type="match status" value="1"/>
</dbReference>
<dbReference type="Gene3D" id="3.30.1360.30">
    <property type="entry name" value="GAD-like domain"/>
    <property type="match status" value="1"/>
</dbReference>
<dbReference type="EMBL" id="AP026801">
    <property type="protein sequence ID" value="BDR56055.1"/>
    <property type="molecule type" value="Genomic_DNA"/>
</dbReference>
<dbReference type="InterPro" id="IPR047089">
    <property type="entry name" value="Asp-tRNA-ligase_1_N"/>
</dbReference>
<dbReference type="PROSITE" id="PS50862">
    <property type="entry name" value="AA_TRNA_LIGASE_II"/>
    <property type="match status" value="1"/>
</dbReference>